<name>A0AAJ2PPF9_9ACTN</name>
<dbReference type="RefSeq" id="WP_319692414.1">
    <property type="nucleotide sequence ID" value="NZ_JARAWN010000083.1"/>
</dbReference>
<gene>
    <name evidence="1" type="ORF">PV367_16130</name>
</gene>
<dbReference type="AlphaFoldDB" id="A0AAJ2PPF9"/>
<sequence length="87" mass="9997">MAELPARHANLIRPFAEWHIIRDARQRSARGRYTYAAHKGGCGNVLAALNFLIRRGTQHLSLSQLQQRHLDTWAIERPTLRSRSIQA</sequence>
<dbReference type="Proteomes" id="UP001273589">
    <property type="component" value="Unassembled WGS sequence"/>
</dbReference>
<reference evidence="1" key="1">
    <citation type="journal article" date="2023" name="Microb. Genom.">
        <title>Mesoterricola silvestris gen. nov., sp. nov., Mesoterricola sediminis sp. nov., Geothrix oryzae sp. nov., Geothrix edaphica sp. nov., Geothrix rubra sp. nov., and Geothrix limicola sp. nov., six novel members of Acidobacteriota isolated from soils.</title>
        <authorList>
            <person name="Weisberg A.J."/>
            <person name="Pearce E."/>
            <person name="Kramer C.G."/>
            <person name="Chang J.H."/>
            <person name="Clarke C.R."/>
        </authorList>
    </citation>
    <scope>NUCLEOTIDE SEQUENCE</scope>
    <source>
        <strain evidence="1">ND06-05F</strain>
    </source>
</reference>
<comment type="caution">
    <text evidence="1">The sequence shown here is derived from an EMBL/GenBank/DDBJ whole genome shotgun (WGS) entry which is preliminary data.</text>
</comment>
<accession>A0AAJ2PPF9</accession>
<proteinExistence type="predicted"/>
<protein>
    <submittedName>
        <fullName evidence="1">Uncharacterized protein</fullName>
    </submittedName>
</protein>
<organism evidence="1 2">
    <name type="scientific">Streptomyces europaeiscabiei</name>
    <dbReference type="NCBI Taxonomy" id="146819"/>
    <lineage>
        <taxon>Bacteria</taxon>
        <taxon>Bacillati</taxon>
        <taxon>Actinomycetota</taxon>
        <taxon>Actinomycetes</taxon>
        <taxon>Kitasatosporales</taxon>
        <taxon>Streptomycetaceae</taxon>
        <taxon>Streptomyces</taxon>
    </lineage>
</organism>
<evidence type="ECO:0000313" key="2">
    <source>
        <dbReference type="Proteomes" id="UP001273589"/>
    </source>
</evidence>
<evidence type="ECO:0000313" key="1">
    <source>
        <dbReference type="EMBL" id="MDX3131270.1"/>
    </source>
</evidence>
<dbReference type="EMBL" id="JARAWN010000083">
    <property type="protein sequence ID" value="MDX3131270.1"/>
    <property type="molecule type" value="Genomic_DNA"/>
</dbReference>